<evidence type="ECO:0000313" key="13">
    <source>
        <dbReference type="Proteomes" id="UP001320691"/>
    </source>
</evidence>
<dbReference type="CDD" id="cd12914">
    <property type="entry name" value="PDC1_DGC_like"/>
    <property type="match status" value="1"/>
</dbReference>
<dbReference type="Pfam" id="PF02743">
    <property type="entry name" value="dCache_1"/>
    <property type="match status" value="1"/>
</dbReference>
<feature type="region of interest" description="Disordered" evidence="9">
    <location>
        <begin position="511"/>
        <end position="533"/>
    </location>
</feature>
<dbReference type="InterPro" id="IPR000160">
    <property type="entry name" value="GGDEF_dom"/>
</dbReference>
<dbReference type="SUPFAM" id="SSF103190">
    <property type="entry name" value="Sensory domain-like"/>
    <property type="match status" value="2"/>
</dbReference>
<evidence type="ECO:0000256" key="1">
    <source>
        <dbReference type="ARBA" id="ARBA00001946"/>
    </source>
</evidence>
<gene>
    <name evidence="12" type="ORF">M2412_000081</name>
</gene>
<protein>
    <recommendedName>
        <fullName evidence="3">diguanylate cyclase</fullName>
        <ecNumber evidence="3">2.7.7.65</ecNumber>
    </recommendedName>
</protein>
<dbReference type="InterPro" id="IPR029787">
    <property type="entry name" value="Nucleotide_cyclase"/>
</dbReference>
<feature type="domain" description="GGDEF" evidence="11">
    <location>
        <begin position="391"/>
        <end position="521"/>
    </location>
</feature>
<comment type="cofactor">
    <cofactor evidence="1">
        <name>Mg(2+)</name>
        <dbReference type="ChEBI" id="CHEBI:18420"/>
    </cofactor>
</comment>
<dbReference type="PANTHER" id="PTHR45138">
    <property type="entry name" value="REGULATORY COMPONENTS OF SENSORY TRANSDUCTION SYSTEM"/>
    <property type="match status" value="1"/>
</dbReference>
<comment type="catalytic activity">
    <reaction evidence="8">
        <text>2 GTP = 3',3'-c-di-GMP + 2 diphosphate</text>
        <dbReference type="Rhea" id="RHEA:24898"/>
        <dbReference type="ChEBI" id="CHEBI:33019"/>
        <dbReference type="ChEBI" id="CHEBI:37565"/>
        <dbReference type="ChEBI" id="CHEBI:58805"/>
        <dbReference type="EC" id="2.7.7.65"/>
    </reaction>
</comment>
<dbReference type="Pfam" id="PF00990">
    <property type="entry name" value="GGDEF"/>
    <property type="match status" value="1"/>
</dbReference>
<dbReference type="SUPFAM" id="SSF55073">
    <property type="entry name" value="Nucleotide cyclase"/>
    <property type="match status" value="1"/>
</dbReference>
<keyword evidence="5 10" id="KW-0812">Transmembrane</keyword>
<dbReference type="AlphaFoldDB" id="A0AAW5PCT7"/>
<keyword evidence="7 10" id="KW-0472">Membrane</keyword>
<keyword evidence="6 10" id="KW-1133">Transmembrane helix</keyword>
<dbReference type="InterPro" id="IPR050469">
    <property type="entry name" value="Diguanylate_Cyclase"/>
</dbReference>
<comment type="subcellular location">
    <subcellularLocation>
        <location evidence="2">Cell membrane</location>
        <topology evidence="2">Multi-pass membrane protein</topology>
    </subcellularLocation>
</comment>
<dbReference type="PROSITE" id="PS50887">
    <property type="entry name" value="GGDEF"/>
    <property type="match status" value="1"/>
</dbReference>
<dbReference type="Proteomes" id="UP001320691">
    <property type="component" value="Unassembled WGS sequence"/>
</dbReference>
<evidence type="ECO:0000259" key="11">
    <source>
        <dbReference type="PROSITE" id="PS50887"/>
    </source>
</evidence>
<evidence type="ECO:0000256" key="7">
    <source>
        <dbReference type="ARBA" id="ARBA00023136"/>
    </source>
</evidence>
<dbReference type="InterPro" id="IPR033479">
    <property type="entry name" value="dCache_1"/>
</dbReference>
<evidence type="ECO:0000256" key="2">
    <source>
        <dbReference type="ARBA" id="ARBA00004651"/>
    </source>
</evidence>
<dbReference type="GO" id="GO:0005886">
    <property type="term" value="C:plasma membrane"/>
    <property type="evidence" value="ECO:0007669"/>
    <property type="project" value="UniProtKB-SubCell"/>
</dbReference>
<evidence type="ECO:0000256" key="10">
    <source>
        <dbReference type="SAM" id="Phobius"/>
    </source>
</evidence>
<dbReference type="EMBL" id="JANUEK010000001">
    <property type="protein sequence ID" value="MCS4278120.1"/>
    <property type="molecule type" value="Genomic_DNA"/>
</dbReference>
<evidence type="ECO:0000256" key="4">
    <source>
        <dbReference type="ARBA" id="ARBA00022475"/>
    </source>
</evidence>
<dbReference type="PANTHER" id="PTHR45138:SF9">
    <property type="entry name" value="DIGUANYLATE CYCLASE DGCM-RELATED"/>
    <property type="match status" value="1"/>
</dbReference>
<dbReference type="GO" id="GO:0052621">
    <property type="term" value="F:diguanylate cyclase activity"/>
    <property type="evidence" value="ECO:0007669"/>
    <property type="project" value="UniProtKB-EC"/>
</dbReference>
<dbReference type="Gene3D" id="3.30.70.270">
    <property type="match status" value="1"/>
</dbReference>
<reference evidence="12" key="1">
    <citation type="submission" date="2022-08" db="EMBL/GenBank/DDBJ databases">
        <title>Genomic analyses of the natural microbiome of Caenorhabditis elegans.</title>
        <authorList>
            <person name="Samuel B."/>
        </authorList>
    </citation>
    <scope>NUCLEOTIDE SEQUENCE</scope>
    <source>
        <strain evidence="12">BIGb0277</strain>
    </source>
</reference>
<dbReference type="RefSeq" id="WP_259258871.1">
    <property type="nucleotide sequence ID" value="NZ_JANUEK010000001.1"/>
</dbReference>
<dbReference type="InterPro" id="IPR043128">
    <property type="entry name" value="Rev_trsase/Diguanyl_cyclase"/>
</dbReference>
<evidence type="ECO:0000256" key="5">
    <source>
        <dbReference type="ARBA" id="ARBA00022692"/>
    </source>
</evidence>
<dbReference type="EC" id="2.7.7.65" evidence="3"/>
<evidence type="ECO:0000256" key="8">
    <source>
        <dbReference type="ARBA" id="ARBA00034247"/>
    </source>
</evidence>
<comment type="caution">
    <text evidence="12">The sequence shown here is derived from an EMBL/GenBank/DDBJ whole genome shotgun (WGS) entry which is preliminary data.</text>
</comment>
<dbReference type="CDD" id="cd18774">
    <property type="entry name" value="PDC2_HK_sensor"/>
    <property type="match status" value="1"/>
</dbReference>
<dbReference type="NCBIfam" id="TIGR00254">
    <property type="entry name" value="GGDEF"/>
    <property type="match status" value="1"/>
</dbReference>
<feature type="transmembrane region" description="Helical" evidence="10">
    <location>
        <begin position="285"/>
        <end position="304"/>
    </location>
</feature>
<dbReference type="InterPro" id="IPR029151">
    <property type="entry name" value="Sensor-like_sf"/>
</dbReference>
<sequence length="533" mass="58619">MRPLSARLNLGTLILALALLSALIALANTLHASYRVQREQLIGNTLEANRVYASKLAESTQNFVLSAQQQIAYSATVLGQRRHDRADLEAEAARLQLQTNSFNSVLIVDAGGTVLATSPQSLALQGVLLKSVGNRDALARRVPFISDPYESATGRLLVAISHPIFTAQGEYQGYISGTIYLRQRSILQSLLGKHYYRDGSYLYVVDRHGRILYHIEQDRIGQFALENPAVQAVTQGHSGAQQVLNSHGVRMLAGYAPVPSVGWGVVAQRPTAATLASLSKLMSSVIWNAIPLGILSLLITWWCARRISLPLWQLARNVQNRDTGIAIRHVTGIRAWYYEVAQLKTALLYSFNLLQDRIGKLNRASMTDPLTGLQNRRGLQQGLEDWQARGQPFGIIALDIDRFKAINDRFGHAIGDAVILRIAQLMRDGSRDTDLLCRNGGEEFLILLPGSDAAAAARVAERLRLQVAAEVFEKVGAVTVSLGVAHYPTYHDDPQQALRLADKALYMAKEQGRNRTVTYPQPERPGIGPDGAR</sequence>
<organism evidence="12 13">
    <name type="scientific">Stenotrophomonas rhizophila</name>
    <dbReference type="NCBI Taxonomy" id="216778"/>
    <lineage>
        <taxon>Bacteria</taxon>
        <taxon>Pseudomonadati</taxon>
        <taxon>Pseudomonadota</taxon>
        <taxon>Gammaproteobacteria</taxon>
        <taxon>Lysobacterales</taxon>
        <taxon>Lysobacteraceae</taxon>
        <taxon>Stenotrophomonas</taxon>
    </lineage>
</organism>
<evidence type="ECO:0000256" key="6">
    <source>
        <dbReference type="ARBA" id="ARBA00022989"/>
    </source>
</evidence>
<evidence type="ECO:0000256" key="9">
    <source>
        <dbReference type="SAM" id="MobiDB-lite"/>
    </source>
</evidence>
<dbReference type="CDD" id="cd01949">
    <property type="entry name" value="GGDEF"/>
    <property type="match status" value="1"/>
</dbReference>
<proteinExistence type="predicted"/>
<keyword evidence="4" id="KW-1003">Cell membrane</keyword>
<dbReference type="FunFam" id="3.30.70.270:FF:000001">
    <property type="entry name" value="Diguanylate cyclase domain protein"/>
    <property type="match status" value="1"/>
</dbReference>
<dbReference type="SMART" id="SM00267">
    <property type="entry name" value="GGDEF"/>
    <property type="match status" value="1"/>
</dbReference>
<evidence type="ECO:0000256" key="3">
    <source>
        <dbReference type="ARBA" id="ARBA00012528"/>
    </source>
</evidence>
<name>A0AAW5PCT7_9GAMM</name>
<dbReference type="Gene3D" id="3.30.450.20">
    <property type="entry name" value="PAS domain"/>
    <property type="match status" value="1"/>
</dbReference>
<evidence type="ECO:0000313" key="12">
    <source>
        <dbReference type="EMBL" id="MCS4278120.1"/>
    </source>
</evidence>
<accession>A0AAW5PCT7</accession>